<comment type="subcellular location">
    <subcellularLocation>
        <location evidence="1">Cell outer membrane</location>
    </subcellularLocation>
</comment>
<evidence type="ECO:0000256" key="3">
    <source>
        <dbReference type="PROSITE-ProRule" id="PRU00473"/>
    </source>
</evidence>
<geneLocation type="plasmid" evidence="7">
    <name>plasmindB</name>
</geneLocation>
<proteinExistence type="predicted"/>
<name>A0AAU7U3L6_9GAMM</name>
<feature type="region of interest" description="Disordered" evidence="4">
    <location>
        <begin position="534"/>
        <end position="559"/>
    </location>
</feature>
<dbReference type="InterPro" id="IPR050330">
    <property type="entry name" value="Bact_OuterMem_StrucFunc"/>
</dbReference>
<dbReference type="CDD" id="cd07185">
    <property type="entry name" value="OmpA_C-like"/>
    <property type="match status" value="1"/>
</dbReference>
<accession>A0AAU7U3L6</accession>
<dbReference type="InterPro" id="IPR006664">
    <property type="entry name" value="OMP_bac"/>
</dbReference>
<gene>
    <name evidence="7" type="ORF">AAF463_24995</name>
</gene>
<dbReference type="AlphaFoldDB" id="A0AAU7U3L6"/>
<dbReference type="PANTHER" id="PTHR30329">
    <property type="entry name" value="STATOR ELEMENT OF FLAGELLAR MOTOR COMPLEX"/>
    <property type="match status" value="1"/>
</dbReference>
<evidence type="ECO:0000256" key="5">
    <source>
        <dbReference type="SAM" id="Phobius"/>
    </source>
</evidence>
<dbReference type="Gene3D" id="3.30.1330.60">
    <property type="entry name" value="OmpA-like domain"/>
    <property type="match status" value="1"/>
</dbReference>
<keyword evidence="5" id="KW-0812">Transmembrane</keyword>
<evidence type="ECO:0000256" key="1">
    <source>
        <dbReference type="ARBA" id="ARBA00004442"/>
    </source>
</evidence>
<sequence length="559" mass="61760">MTPLMHRLLALWIWLLCAALCLLFLPLARSAAILLFVFVTLIISIVMLKLARRRIQLTHDCWEGLPDATFSQPVVLCCGPSGLCDEEPVRILPQGCFVRVKDSSNLQQGVRQLLQLRPDWGNQLSICLNITPQHQHDNVALKNDLFVLRWQIGMLKRETHLSLPLLINVAISGAMTLCSAPLWQFQLAGSCPQVWLDEGSPQNVSEWQQWGGEKAIQQQILFTSLEAWTRVHVLHVLTDAHTDVASVTPAAIMLLLQPGMPGKGSDSLWHAWLLQHTAIRCADISPGTYPELPEFILPLLPQGRGLTPRDRALNVAVHAFAVAAVMALCAVAWNNQSLIRRIAFDLQHFSHIATTDYALKLKAVQVLREDASQLNTYARQGAPLSLNLGLYQGGHLHLPVLRAISEWMPEPGLKPAPQQNLVRLNAMSLFDPGKPDLKTGSTKVLVNTLFNVKARAGWLIVVSGHTDDTGNPALNQRLSLKRAEAVRDWMRDTGDVDESCFAVQGFGQHRPIATNDTAEGRAANRRVEISLLPQADACQSADAIPPSSQDGDGNYEEKE</sequence>
<dbReference type="PRINTS" id="PR01021">
    <property type="entry name" value="OMPADOMAIN"/>
</dbReference>
<dbReference type="PANTHER" id="PTHR30329:SF20">
    <property type="entry name" value="EXPORTED PROTEIN"/>
    <property type="match status" value="1"/>
</dbReference>
<evidence type="ECO:0000259" key="6">
    <source>
        <dbReference type="PROSITE" id="PS51123"/>
    </source>
</evidence>
<dbReference type="EMBL" id="CP158294">
    <property type="protein sequence ID" value="XBV47578.1"/>
    <property type="molecule type" value="Genomic_DNA"/>
</dbReference>
<evidence type="ECO:0000256" key="4">
    <source>
        <dbReference type="SAM" id="MobiDB-lite"/>
    </source>
</evidence>
<keyword evidence="2 3" id="KW-0472">Membrane</keyword>
<dbReference type="InterPro" id="IPR036737">
    <property type="entry name" value="OmpA-like_sf"/>
</dbReference>
<dbReference type="SUPFAM" id="SSF103088">
    <property type="entry name" value="OmpA-like"/>
    <property type="match status" value="1"/>
</dbReference>
<evidence type="ECO:0000256" key="2">
    <source>
        <dbReference type="ARBA" id="ARBA00023136"/>
    </source>
</evidence>
<feature type="domain" description="OmpA-like" evidence="6">
    <location>
        <begin position="417"/>
        <end position="535"/>
    </location>
</feature>
<reference evidence="7" key="1">
    <citation type="submission" date="2024-06" db="EMBL/GenBank/DDBJ databases">
        <title>Multiomics insights into the TNT degradation mechanism by Pantoea sp. BJ2 isolated from an ammunition destruction site.</title>
        <authorList>
            <person name="Luo J."/>
        </authorList>
    </citation>
    <scope>NUCLEOTIDE SEQUENCE</scope>
    <source>
        <strain evidence="7">BJ2</strain>
        <plasmid evidence="7">plasmindB</plasmid>
    </source>
</reference>
<dbReference type="Pfam" id="PF00691">
    <property type="entry name" value="OmpA"/>
    <property type="match status" value="1"/>
</dbReference>
<dbReference type="PROSITE" id="PS51123">
    <property type="entry name" value="OMPA_2"/>
    <property type="match status" value="1"/>
</dbReference>
<protein>
    <submittedName>
        <fullName evidence="7">OmpA family protein</fullName>
    </submittedName>
</protein>
<dbReference type="GO" id="GO:0009279">
    <property type="term" value="C:cell outer membrane"/>
    <property type="evidence" value="ECO:0007669"/>
    <property type="project" value="UniProtKB-SubCell"/>
</dbReference>
<keyword evidence="5" id="KW-1133">Transmembrane helix</keyword>
<organism evidence="7">
    <name type="scientific">Pantoea sp. BJ2</name>
    <dbReference type="NCBI Taxonomy" id="3141322"/>
    <lineage>
        <taxon>Bacteria</taxon>
        <taxon>Pseudomonadati</taxon>
        <taxon>Pseudomonadota</taxon>
        <taxon>Gammaproteobacteria</taxon>
        <taxon>Enterobacterales</taxon>
        <taxon>Erwiniaceae</taxon>
        <taxon>Pantoea</taxon>
    </lineage>
</organism>
<dbReference type="InterPro" id="IPR006665">
    <property type="entry name" value="OmpA-like"/>
</dbReference>
<feature type="transmembrane region" description="Helical" evidence="5">
    <location>
        <begin position="312"/>
        <end position="333"/>
    </location>
</feature>
<feature type="transmembrane region" description="Helical" evidence="5">
    <location>
        <begin position="31"/>
        <end position="50"/>
    </location>
</feature>
<evidence type="ECO:0000313" key="7">
    <source>
        <dbReference type="EMBL" id="XBV47578.1"/>
    </source>
</evidence>
<keyword evidence="7" id="KW-0614">Plasmid</keyword>
<dbReference type="RefSeq" id="WP_350262623.1">
    <property type="nucleotide sequence ID" value="NZ_CP158294.1"/>
</dbReference>